<name>A0A2S0MGJ6_9BURK</name>
<proteinExistence type="predicted"/>
<dbReference type="KEGG" id="otk:C6570_12790"/>
<evidence type="ECO:0000313" key="2">
    <source>
        <dbReference type="EMBL" id="AVO35015.1"/>
    </source>
</evidence>
<feature type="compositionally biased region" description="Gly residues" evidence="1">
    <location>
        <begin position="160"/>
        <end position="175"/>
    </location>
</feature>
<evidence type="ECO:0000313" key="3">
    <source>
        <dbReference type="Proteomes" id="UP000239709"/>
    </source>
</evidence>
<keyword evidence="3" id="KW-1185">Reference proteome</keyword>
<feature type="region of interest" description="Disordered" evidence="1">
    <location>
        <begin position="114"/>
        <end position="188"/>
    </location>
</feature>
<gene>
    <name evidence="2" type="ORF">C6570_12790</name>
</gene>
<dbReference type="Proteomes" id="UP000239709">
    <property type="component" value="Chromosome"/>
</dbReference>
<feature type="compositionally biased region" description="Pro residues" evidence="1">
    <location>
        <begin position="138"/>
        <end position="159"/>
    </location>
</feature>
<sequence length="188" mass="19519">MAVQCSTPVIHGAGLRRLGLLGAATVLAVLGGCVVAPVDGYDVGAPMVYTDGAYGTPYYYNAPAYGNYYGAPYYYGTPYYGPAVSLGIYGGSNGHWRGNDRWRDNRGWRGDNGWRGNGWRGNGGNWGGNGWSGRPPGGAVPPMPRPPIPPQILPRPPMPGGGIAPGPGRGFGATGMGIDRRGGTPANP</sequence>
<reference evidence="2 3" key="1">
    <citation type="submission" date="2018-03" db="EMBL/GenBank/DDBJ databases">
        <title>Genome sequencing of Ottowia sp.</title>
        <authorList>
            <person name="Kim S.-J."/>
            <person name="Heo J."/>
            <person name="Kwon S.-W."/>
        </authorList>
    </citation>
    <scope>NUCLEOTIDE SEQUENCE [LARGE SCALE GENOMIC DNA]</scope>
    <source>
        <strain evidence="2 3">KADR8-3</strain>
    </source>
</reference>
<dbReference type="RefSeq" id="WP_106703564.1">
    <property type="nucleotide sequence ID" value="NZ_CP027666.1"/>
</dbReference>
<dbReference type="EMBL" id="CP027666">
    <property type="protein sequence ID" value="AVO35015.1"/>
    <property type="molecule type" value="Genomic_DNA"/>
</dbReference>
<dbReference type="AlphaFoldDB" id="A0A2S0MGJ6"/>
<accession>A0A2S0MGJ6</accession>
<organism evidence="2 3">
    <name type="scientific">Ottowia oryzae</name>
    <dbReference type="NCBI Taxonomy" id="2109914"/>
    <lineage>
        <taxon>Bacteria</taxon>
        <taxon>Pseudomonadati</taxon>
        <taxon>Pseudomonadota</taxon>
        <taxon>Betaproteobacteria</taxon>
        <taxon>Burkholderiales</taxon>
        <taxon>Comamonadaceae</taxon>
        <taxon>Ottowia</taxon>
    </lineage>
</organism>
<protein>
    <submittedName>
        <fullName evidence="2">Uncharacterized protein</fullName>
    </submittedName>
</protein>
<evidence type="ECO:0000256" key="1">
    <source>
        <dbReference type="SAM" id="MobiDB-lite"/>
    </source>
</evidence>
<feature type="compositionally biased region" description="Gly residues" evidence="1">
    <location>
        <begin position="114"/>
        <end position="131"/>
    </location>
</feature>